<protein>
    <recommendedName>
        <fullName evidence="5">HIG1 domain-containing protein</fullName>
    </recommendedName>
</protein>
<keyword evidence="7" id="KW-1185">Reference proteome</keyword>
<keyword evidence="1 4" id="KW-0812">Transmembrane</keyword>
<keyword evidence="2 4" id="KW-1133">Transmembrane helix</keyword>
<accession>A0ABT0BR86</accession>
<reference evidence="6 7" key="1">
    <citation type="submission" date="2022-04" db="EMBL/GenBank/DDBJ databases">
        <title>Identification of a novel bacterium isolated from mangrove sediments.</title>
        <authorList>
            <person name="Pan X."/>
        </authorList>
    </citation>
    <scope>NUCLEOTIDE SEQUENCE [LARGE SCALE GENOMIC DNA]</scope>
    <source>
        <strain evidence="6 7">B2638</strain>
    </source>
</reference>
<evidence type="ECO:0000256" key="4">
    <source>
        <dbReference type="SAM" id="Phobius"/>
    </source>
</evidence>
<dbReference type="RefSeq" id="WP_243921366.1">
    <property type="nucleotide sequence ID" value="NZ_JALHLG010000014.1"/>
</dbReference>
<dbReference type="InterPro" id="IPR007667">
    <property type="entry name" value="Hypoxia_induced_domain"/>
</dbReference>
<evidence type="ECO:0000256" key="3">
    <source>
        <dbReference type="ARBA" id="ARBA00023136"/>
    </source>
</evidence>
<sequence>MNYILVPIIVVLMIMVVVSLVRGIAAFLSSTKEDLNRDPNAVGPTPNQVLQNKMMFNRIKYQAAAVLVCAILLAMTH</sequence>
<dbReference type="Proteomes" id="UP001202281">
    <property type="component" value="Unassembled WGS sequence"/>
</dbReference>
<evidence type="ECO:0000259" key="5">
    <source>
        <dbReference type="PROSITE" id="PS51503"/>
    </source>
</evidence>
<feature type="domain" description="HIG1" evidence="5">
    <location>
        <begin position="1"/>
        <end position="77"/>
    </location>
</feature>
<name>A0ABT0BR86_9SPHN</name>
<feature type="transmembrane region" description="Helical" evidence="4">
    <location>
        <begin position="6"/>
        <end position="28"/>
    </location>
</feature>
<evidence type="ECO:0000313" key="6">
    <source>
        <dbReference type="EMBL" id="MCJ2187570.1"/>
    </source>
</evidence>
<gene>
    <name evidence="6" type="ORF">MTR66_12180</name>
</gene>
<evidence type="ECO:0000256" key="1">
    <source>
        <dbReference type="ARBA" id="ARBA00022692"/>
    </source>
</evidence>
<feature type="transmembrane region" description="Helical" evidence="4">
    <location>
        <begin position="59"/>
        <end position="76"/>
    </location>
</feature>
<comment type="caution">
    <text evidence="6">The sequence shown here is derived from an EMBL/GenBank/DDBJ whole genome shotgun (WGS) entry which is preliminary data.</text>
</comment>
<keyword evidence="3 4" id="KW-0472">Membrane</keyword>
<proteinExistence type="predicted"/>
<dbReference type="EMBL" id="JALHLG010000014">
    <property type="protein sequence ID" value="MCJ2187570.1"/>
    <property type="molecule type" value="Genomic_DNA"/>
</dbReference>
<organism evidence="6 7">
    <name type="scientific">Novosphingobium beihaiensis</name>
    <dbReference type="NCBI Taxonomy" id="2930389"/>
    <lineage>
        <taxon>Bacteria</taxon>
        <taxon>Pseudomonadati</taxon>
        <taxon>Pseudomonadota</taxon>
        <taxon>Alphaproteobacteria</taxon>
        <taxon>Sphingomonadales</taxon>
        <taxon>Sphingomonadaceae</taxon>
        <taxon>Novosphingobium</taxon>
    </lineage>
</organism>
<evidence type="ECO:0000313" key="7">
    <source>
        <dbReference type="Proteomes" id="UP001202281"/>
    </source>
</evidence>
<dbReference type="PROSITE" id="PS51503">
    <property type="entry name" value="HIG1"/>
    <property type="match status" value="1"/>
</dbReference>
<evidence type="ECO:0000256" key="2">
    <source>
        <dbReference type="ARBA" id="ARBA00022989"/>
    </source>
</evidence>